<dbReference type="EC" id="1.7.1.17" evidence="1"/>
<reference evidence="3" key="1">
    <citation type="submission" date="2021-07" db="EMBL/GenBank/DDBJ databases">
        <title>Roseobacter insulae sp. nov., isolated from a tidal flat.</title>
        <authorList>
            <person name="Park S."/>
            <person name="Yoon J.-H."/>
        </authorList>
    </citation>
    <scope>NUCLEOTIDE SEQUENCE</scope>
    <source>
        <strain evidence="3">YSTF-M11</strain>
    </source>
</reference>
<comment type="caution">
    <text evidence="1">Lacks conserved residue(s) required for the propagation of feature annotation.</text>
</comment>
<dbReference type="EC" id="1.6.5.-" evidence="1"/>
<feature type="domain" description="Flavodoxin-like fold" evidence="2">
    <location>
        <begin position="4"/>
        <end position="189"/>
    </location>
</feature>
<dbReference type="GO" id="GO:0016652">
    <property type="term" value="F:oxidoreductase activity, acting on NAD(P)H as acceptor"/>
    <property type="evidence" value="ECO:0007669"/>
    <property type="project" value="UniProtKB-UniRule"/>
</dbReference>
<comment type="similarity">
    <text evidence="1">Belongs to the azoreductase type 1 family.</text>
</comment>
<dbReference type="Pfam" id="PF02525">
    <property type="entry name" value="Flavodoxin_2"/>
    <property type="match status" value="1"/>
</dbReference>
<dbReference type="InterPro" id="IPR050104">
    <property type="entry name" value="FMN-dep_NADH:Q_OxRdtase_AzoR1"/>
</dbReference>
<dbReference type="EMBL" id="JAHXDN010000004">
    <property type="protein sequence ID" value="MBW4709278.1"/>
    <property type="molecule type" value="Genomic_DNA"/>
</dbReference>
<keyword evidence="1" id="KW-0285">Flavoprotein</keyword>
<evidence type="ECO:0000313" key="4">
    <source>
        <dbReference type="Proteomes" id="UP001138661"/>
    </source>
</evidence>
<keyword evidence="1" id="KW-0560">Oxidoreductase</keyword>
<name>A0A9X1FX56_9RHOB</name>
<comment type="catalytic activity">
    <reaction evidence="1">
        <text>N,N-dimethyl-1,4-phenylenediamine + anthranilate + 2 NAD(+) = 2-(4-dimethylaminophenyl)diazenylbenzoate + 2 NADH + 2 H(+)</text>
        <dbReference type="Rhea" id="RHEA:55872"/>
        <dbReference type="ChEBI" id="CHEBI:15378"/>
        <dbReference type="ChEBI" id="CHEBI:15783"/>
        <dbReference type="ChEBI" id="CHEBI:16567"/>
        <dbReference type="ChEBI" id="CHEBI:57540"/>
        <dbReference type="ChEBI" id="CHEBI:57945"/>
        <dbReference type="ChEBI" id="CHEBI:71579"/>
        <dbReference type="EC" id="1.7.1.17"/>
    </reaction>
</comment>
<accession>A0A9X1FX56</accession>
<comment type="cofactor">
    <cofactor evidence="1">
        <name>FMN</name>
        <dbReference type="ChEBI" id="CHEBI:58210"/>
    </cofactor>
    <text evidence="1">Binds 1 FMN per subunit.</text>
</comment>
<dbReference type="GO" id="GO:0016655">
    <property type="term" value="F:oxidoreductase activity, acting on NAD(P)H, quinone or similar compound as acceptor"/>
    <property type="evidence" value="ECO:0007669"/>
    <property type="project" value="InterPro"/>
</dbReference>
<comment type="subunit">
    <text evidence="1">Homodimer.</text>
</comment>
<dbReference type="PANTHER" id="PTHR43741">
    <property type="entry name" value="FMN-DEPENDENT NADH-AZOREDUCTASE 1"/>
    <property type="match status" value="1"/>
</dbReference>
<keyword evidence="1" id="KW-0288">FMN</keyword>
<keyword evidence="1" id="KW-0520">NAD</keyword>
<sequence length="192" mass="20183">MTQTILHIDASARHTGSTTRSLSAKTVAKLSGDVIYRDLTDALPQINETWVNANFTPAGDRTPAQKKALTLSDDLIGEIMAADVLVIGVPVYNFGVPAALKAWIDLIARAGVTFAYTENGPKGLLTGKRAVIVLATGGTEVGSEIDFASGYLRHIMGFIGITDVEIIAADRTMADAEEALAKANAQIDALAA</sequence>
<dbReference type="GO" id="GO:0009055">
    <property type="term" value="F:electron transfer activity"/>
    <property type="evidence" value="ECO:0007669"/>
    <property type="project" value="UniProtKB-UniRule"/>
</dbReference>
<evidence type="ECO:0000259" key="2">
    <source>
        <dbReference type="Pfam" id="PF02525"/>
    </source>
</evidence>
<gene>
    <name evidence="1" type="primary">azoR</name>
    <name evidence="3" type="ORF">KX928_15915</name>
</gene>
<dbReference type="RefSeq" id="WP_219504623.1">
    <property type="nucleotide sequence ID" value="NZ_JAHXDN010000004.1"/>
</dbReference>
<dbReference type="Proteomes" id="UP001138661">
    <property type="component" value="Unassembled WGS sequence"/>
</dbReference>
<dbReference type="InterPro" id="IPR003680">
    <property type="entry name" value="Flavodoxin_fold"/>
</dbReference>
<evidence type="ECO:0000313" key="3">
    <source>
        <dbReference type="EMBL" id="MBW4709278.1"/>
    </source>
</evidence>
<dbReference type="HAMAP" id="MF_01216">
    <property type="entry name" value="Azoreductase_type1"/>
    <property type="match status" value="1"/>
</dbReference>
<proteinExistence type="inferred from homology"/>
<comment type="catalytic activity">
    <reaction evidence="1">
        <text>2 a quinone + NADH + H(+) = 2 a 1,4-benzosemiquinone + NAD(+)</text>
        <dbReference type="Rhea" id="RHEA:65952"/>
        <dbReference type="ChEBI" id="CHEBI:15378"/>
        <dbReference type="ChEBI" id="CHEBI:57540"/>
        <dbReference type="ChEBI" id="CHEBI:57945"/>
        <dbReference type="ChEBI" id="CHEBI:132124"/>
        <dbReference type="ChEBI" id="CHEBI:134225"/>
    </reaction>
</comment>
<comment type="function">
    <text evidence="1">Quinone reductase that provides resistance to thiol-specific stress caused by electrophilic quinones.</text>
</comment>
<keyword evidence="4" id="KW-1185">Reference proteome</keyword>
<evidence type="ECO:0000256" key="1">
    <source>
        <dbReference type="HAMAP-Rule" id="MF_01216"/>
    </source>
</evidence>
<organism evidence="3 4">
    <name type="scientific">Roseobacter insulae</name>
    <dbReference type="NCBI Taxonomy" id="2859783"/>
    <lineage>
        <taxon>Bacteria</taxon>
        <taxon>Pseudomonadati</taxon>
        <taxon>Pseudomonadota</taxon>
        <taxon>Alphaproteobacteria</taxon>
        <taxon>Rhodobacterales</taxon>
        <taxon>Roseobacteraceae</taxon>
        <taxon>Roseobacter</taxon>
    </lineage>
</organism>
<dbReference type="InterPro" id="IPR023048">
    <property type="entry name" value="NADH:quinone_OxRdtase_FMN_depd"/>
</dbReference>
<feature type="binding site" evidence="1">
    <location>
        <position position="11"/>
    </location>
    <ligand>
        <name>FMN</name>
        <dbReference type="ChEBI" id="CHEBI:58210"/>
    </ligand>
</feature>
<comment type="caution">
    <text evidence="3">The sequence shown here is derived from an EMBL/GenBank/DDBJ whole genome shotgun (WGS) entry which is preliminary data.</text>
</comment>
<protein>
    <recommendedName>
        <fullName evidence="1">FMN dependent NADH:quinone oxidoreductase</fullName>
        <ecNumber evidence="1">1.6.5.-</ecNumber>
    </recommendedName>
    <alternativeName>
        <fullName evidence="1">Azo-dye reductase</fullName>
    </alternativeName>
    <alternativeName>
        <fullName evidence="1">FMN-dependent NADH-azo compound oxidoreductase</fullName>
    </alternativeName>
    <alternativeName>
        <fullName evidence="1">FMN-dependent NADH-azoreductase</fullName>
        <ecNumber evidence="1">1.7.1.17</ecNumber>
    </alternativeName>
</protein>
<dbReference type="AlphaFoldDB" id="A0A9X1FX56"/>
<dbReference type="PANTHER" id="PTHR43741:SF2">
    <property type="entry name" value="FMN-DEPENDENT NADH:QUINONE OXIDOREDUCTASE"/>
    <property type="match status" value="1"/>
</dbReference>
<comment type="function">
    <text evidence="1">Also exhibits azoreductase activity. Catalyzes the reductive cleavage of the azo bond in aromatic azo compounds to the corresponding amines.</text>
</comment>
<dbReference type="GO" id="GO:0010181">
    <property type="term" value="F:FMN binding"/>
    <property type="evidence" value="ECO:0007669"/>
    <property type="project" value="UniProtKB-UniRule"/>
</dbReference>